<name>A0A645GR95_9ZZZZ</name>
<evidence type="ECO:0000256" key="1">
    <source>
        <dbReference type="SAM" id="MobiDB-lite"/>
    </source>
</evidence>
<feature type="region of interest" description="Disordered" evidence="1">
    <location>
        <begin position="95"/>
        <end position="117"/>
    </location>
</feature>
<gene>
    <name evidence="2" type="ORF">SDC9_176676</name>
</gene>
<protein>
    <submittedName>
        <fullName evidence="2">Uncharacterized protein</fullName>
    </submittedName>
</protein>
<sequence length="117" mass="10966">MAAGLIATALGTGSTVPVVATALRAVVPVVATTLRAVITIGRSATVITIAAVVTSGALAAAVPRAVAAGGPLLGGPALLRGAVGLVALRFAGGGPARGHGGARVVGHGDDSFPDLGS</sequence>
<reference evidence="2" key="1">
    <citation type="submission" date="2019-08" db="EMBL/GenBank/DDBJ databases">
        <authorList>
            <person name="Kucharzyk K."/>
            <person name="Murdoch R.W."/>
            <person name="Higgins S."/>
            <person name="Loffler F."/>
        </authorList>
    </citation>
    <scope>NUCLEOTIDE SEQUENCE</scope>
</reference>
<proteinExistence type="predicted"/>
<organism evidence="2">
    <name type="scientific">bioreactor metagenome</name>
    <dbReference type="NCBI Taxonomy" id="1076179"/>
    <lineage>
        <taxon>unclassified sequences</taxon>
        <taxon>metagenomes</taxon>
        <taxon>ecological metagenomes</taxon>
    </lineage>
</organism>
<accession>A0A645GR95</accession>
<evidence type="ECO:0000313" key="2">
    <source>
        <dbReference type="EMBL" id="MPN29225.1"/>
    </source>
</evidence>
<dbReference type="EMBL" id="VSSQ01079803">
    <property type="protein sequence ID" value="MPN29225.1"/>
    <property type="molecule type" value="Genomic_DNA"/>
</dbReference>
<dbReference type="AlphaFoldDB" id="A0A645GR95"/>
<comment type="caution">
    <text evidence="2">The sequence shown here is derived from an EMBL/GenBank/DDBJ whole genome shotgun (WGS) entry which is preliminary data.</text>
</comment>